<keyword evidence="3" id="KW-0520">NAD</keyword>
<evidence type="ECO:0000256" key="2">
    <source>
        <dbReference type="ARBA" id="ARBA00023002"/>
    </source>
</evidence>
<dbReference type="PANTHER" id="PTHR30004">
    <property type="entry name" value="4-HYDROXYTHREONINE-4-PHOSPHATE DEHYDROGENASE"/>
    <property type="match status" value="1"/>
</dbReference>
<proteinExistence type="predicted"/>
<dbReference type="Pfam" id="PF04166">
    <property type="entry name" value="PdxA"/>
    <property type="match status" value="1"/>
</dbReference>
<evidence type="ECO:0000256" key="3">
    <source>
        <dbReference type="ARBA" id="ARBA00023027"/>
    </source>
</evidence>
<dbReference type="InterPro" id="IPR005255">
    <property type="entry name" value="PdxA_fam"/>
</dbReference>
<dbReference type="RefSeq" id="WP_377555284.1">
    <property type="nucleotide sequence ID" value="NZ_JBHUHQ010000009.1"/>
</dbReference>
<accession>A0ABW4VYY8</accession>
<gene>
    <name evidence="4" type="ORF">ACFSJF_04620</name>
</gene>
<dbReference type="SUPFAM" id="SSF53659">
    <property type="entry name" value="Isocitrate/Isopropylmalate dehydrogenase-like"/>
    <property type="match status" value="1"/>
</dbReference>
<organism evidence="4 5">
    <name type="scientific">Ornithinibacillus salinisoli</name>
    <dbReference type="NCBI Taxonomy" id="1848459"/>
    <lineage>
        <taxon>Bacteria</taxon>
        <taxon>Bacillati</taxon>
        <taxon>Bacillota</taxon>
        <taxon>Bacilli</taxon>
        <taxon>Bacillales</taxon>
        <taxon>Bacillaceae</taxon>
        <taxon>Ornithinibacillus</taxon>
    </lineage>
</organism>
<dbReference type="PANTHER" id="PTHR30004:SF3">
    <property type="entry name" value="4-HYDROXYTHREONINE-4-PHOSPHATE DEHYDROGENASE 2-RELATED"/>
    <property type="match status" value="1"/>
</dbReference>
<sequence length="341" mass="37415">MKNETPIIGVTLGDATGIGPELIVKSFQDTEIRDLATWVIVGDKRVFEQGQSIAGLELDAKEVDHIDQVEKKNSSIYFIDLGNLETSEYELGTLSNESGKVTGETLKYVLNLAKEKKIDGVIYGPLNKEALHRGGHHFQDELHFFADLLDCEEGFSEINVMQDLWVTRATSHIPLKNVSEHVTKERIVQRIQFANKTLKEAGIENPKIVVSALNPHAGEGGMLGNEEIDYIIPAIKEMQEDGVNVQGPYPADTLFLRLDKDPFDCLLAMYHDQAQTGMKLLGFNRGVTMSGGLPITLTTPAHGTAFDIAGKGIADPGATKEAIKMVVRMNTNAKQGKVTNN</sequence>
<reference evidence="5" key="1">
    <citation type="journal article" date="2019" name="Int. J. Syst. Evol. Microbiol.">
        <title>The Global Catalogue of Microorganisms (GCM) 10K type strain sequencing project: providing services to taxonomists for standard genome sequencing and annotation.</title>
        <authorList>
            <consortium name="The Broad Institute Genomics Platform"/>
            <consortium name="The Broad Institute Genome Sequencing Center for Infectious Disease"/>
            <person name="Wu L."/>
            <person name="Ma J."/>
        </authorList>
    </citation>
    <scope>NUCLEOTIDE SEQUENCE [LARGE SCALE GENOMIC DNA]</scope>
    <source>
        <strain evidence="5">R28</strain>
    </source>
</reference>
<evidence type="ECO:0000313" key="4">
    <source>
        <dbReference type="EMBL" id="MFD2043558.1"/>
    </source>
</evidence>
<evidence type="ECO:0000313" key="5">
    <source>
        <dbReference type="Proteomes" id="UP001597383"/>
    </source>
</evidence>
<dbReference type="EMBL" id="JBHUHQ010000009">
    <property type="protein sequence ID" value="MFD2043558.1"/>
    <property type="molecule type" value="Genomic_DNA"/>
</dbReference>
<dbReference type="Gene3D" id="3.40.718.10">
    <property type="entry name" value="Isopropylmalate Dehydrogenase"/>
    <property type="match status" value="1"/>
</dbReference>
<name>A0ABW4VYY8_9BACI</name>
<protein>
    <submittedName>
        <fullName evidence="4">PdxA family protein</fullName>
    </submittedName>
</protein>
<keyword evidence="1" id="KW-0479">Metal-binding</keyword>
<dbReference type="Proteomes" id="UP001597383">
    <property type="component" value="Unassembled WGS sequence"/>
</dbReference>
<evidence type="ECO:0000256" key="1">
    <source>
        <dbReference type="ARBA" id="ARBA00022723"/>
    </source>
</evidence>
<comment type="caution">
    <text evidence="4">The sequence shown here is derived from an EMBL/GenBank/DDBJ whole genome shotgun (WGS) entry which is preliminary data.</text>
</comment>
<keyword evidence="5" id="KW-1185">Reference proteome</keyword>
<keyword evidence="2" id="KW-0560">Oxidoreductase</keyword>